<dbReference type="RefSeq" id="WP_006104192.1">
    <property type="nucleotide sequence ID" value="NZ_DS989862.1"/>
</dbReference>
<proteinExistence type="predicted"/>
<protein>
    <recommendedName>
        <fullName evidence="3">DUF3122 domain-containing protein</fullName>
    </recommendedName>
</protein>
<evidence type="ECO:0008006" key="3">
    <source>
        <dbReference type="Google" id="ProtNLM"/>
    </source>
</evidence>
<evidence type="ECO:0000313" key="2">
    <source>
        <dbReference type="Proteomes" id="UP000003835"/>
    </source>
</evidence>
<evidence type="ECO:0000313" key="1">
    <source>
        <dbReference type="EMBL" id="EDX72738.1"/>
    </source>
</evidence>
<sequence length="186" mass="20426">MAQLKIKNSNSQIPIWCGMRRWLSRLLLLGAFVLLMVIGWGSLTPPSAVASIRQIEEAPGQMLYQSRHTLQDETGQSWQVVLFKRVKAGEAKDINLRLVGFPGVAEFAHPQPLKIMTNTGKVLQAEDLFADQSPGANVGEYNIKDVLSELPTSIGVTLSLPMKGDRTTSLSVPSVVILEWQTVATE</sequence>
<dbReference type="eggNOG" id="ENOG5031X2B">
    <property type="taxonomic scope" value="Bacteria"/>
</dbReference>
<dbReference type="AlphaFoldDB" id="B4VZ80"/>
<reference evidence="1 2" key="1">
    <citation type="submission" date="2008-07" db="EMBL/GenBank/DDBJ databases">
        <authorList>
            <person name="Tandeau de Marsac N."/>
            <person name="Ferriera S."/>
            <person name="Johnson J."/>
            <person name="Kravitz S."/>
            <person name="Beeson K."/>
            <person name="Sutton G."/>
            <person name="Rogers Y.-H."/>
            <person name="Friedman R."/>
            <person name="Frazier M."/>
            <person name="Venter J.C."/>
        </authorList>
    </citation>
    <scope>NUCLEOTIDE SEQUENCE [LARGE SCALE GENOMIC DNA]</scope>
    <source>
        <strain evidence="1 2">PCC 7420</strain>
    </source>
</reference>
<dbReference type="InterPro" id="IPR021469">
    <property type="entry name" value="DUF3122"/>
</dbReference>
<dbReference type="STRING" id="118168.MC7420_5011"/>
<dbReference type="Proteomes" id="UP000003835">
    <property type="component" value="Unassembled WGS sequence"/>
</dbReference>
<dbReference type="Pfam" id="PF11320">
    <property type="entry name" value="DUF3122"/>
    <property type="match status" value="1"/>
</dbReference>
<name>B4VZ80_9CYAN</name>
<accession>B4VZ80</accession>
<gene>
    <name evidence="1" type="ORF">MC7420_5011</name>
</gene>
<dbReference type="HOGENOM" id="CLU_110216_0_0_3"/>
<dbReference type="EMBL" id="DS989862">
    <property type="protein sequence ID" value="EDX72738.1"/>
    <property type="molecule type" value="Genomic_DNA"/>
</dbReference>
<organism evidence="1 2">
    <name type="scientific">Coleofasciculus chthonoplastes PCC 7420</name>
    <dbReference type="NCBI Taxonomy" id="118168"/>
    <lineage>
        <taxon>Bacteria</taxon>
        <taxon>Bacillati</taxon>
        <taxon>Cyanobacteriota</taxon>
        <taxon>Cyanophyceae</taxon>
        <taxon>Coleofasciculales</taxon>
        <taxon>Coleofasciculaceae</taxon>
        <taxon>Coleofasciculus</taxon>
    </lineage>
</organism>
<keyword evidence="2" id="KW-1185">Reference proteome</keyword>